<dbReference type="Pfam" id="PF13416">
    <property type="entry name" value="SBP_bac_8"/>
    <property type="match status" value="1"/>
</dbReference>
<keyword evidence="3 4" id="KW-0732">Signal</keyword>
<comment type="caution">
    <text evidence="5">The sequence shown here is derived from an EMBL/GenBank/DDBJ whole genome shotgun (WGS) entry which is preliminary data.</text>
</comment>
<dbReference type="Proteomes" id="UP000051679">
    <property type="component" value="Unassembled WGS sequence"/>
</dbReference>
<dbReference type="Gene3D" id="3.40.190.10">
    <property type="entry name" value="Periplasmic binding protein-like II"/>
    <property type="match status" value="2"/>
</dbReference>
<evidence type="ECO:0000313" key="6">
    <source>
        <dbReference type="Proteomes" id="UP000051679"/>
    </source>
</evidence>
<dbReference type="InterPro" id="IPR006059">
    <property type="entry name" value="SBP"/>
</dbReference>
<dbReference type="GO" id="GO:0055052">
    <property type="term" value="C:ATP-binding cassette (ABC) transporter complex, substrate-binding subunit-containing"/>
    <property type="evidence" value="ECO:0007669"/>
    <property type="project" value="TreeGrafter"/>
</dbReference>
<dbReference type="PANTHER" id="PTHR30061:SF50">
    <property type="entry name" value="MALTOSE_MALTODEXTRIN-BINDING PERIPLASMIC PROTEIN"/>
    <property type="match status" value="1"/>
</dbReference>
<keyword evidence="2" id="KW-0813">Transport</keyword>
<sequence length="410" mass="44126">MKFWQKIAISSSSLVAVTLLAACGNSKTSEEKTDSSKVTGSVKLWVDTTQVSYYKTIAKNFNKKYPDVKVKVTQSPNGSANAKTDVGKDPSKAADVFEVPNDQLGSMADQGYINPLSPTATKTVKKNNVAVSVKGVEWNNKLYAYPFAEQAQTLYYNKSKVSADDVKDWDTLTSKGVIATDFTNAYNFYPIFLSAGTYLYGKDGETLKGTNVNTQKGVDAMTWLAQQKSNKGVMQTSNALNQLKSGKAVATLDGPWDTANIKKILGKNFGVAPYPTITVGGKKVQMQAFLGIEAFAVNSHTATKNQKAAATLAEFITNKQSQLIVYKNSGQVPVDKAAQKADTVANDEATKAVMTMAGSGYSTPMPKMSQMATFWNLSAPLINGAYTGSIKAADYSAKLQTFHDAISKAN</sequence>
<dbReference type="AlphaFoldDB" id="A0A0R1ZH36"/>
<evidence type="ECO:0000256" key="1">
    <source>
        <dbReference type="ARBA" id="ARBA00008520"/>
    </source>
</evidence>
<feature type="chain" id="PRO_5006414358" evidence="4">
    <location>
        <begin position="22"/>
        <end position="410"/>
    </location>
</feature>
<proteinExistence type="inferred from homology"/>
<accession>A0A0R1ZH36</accession>
<evidence type="ECO:0000256" key="4">
    <source>
        <dbReference type="SAM" id="SignalP"/>
    </source>
</evidence>
<dbReference type="GO" id="GO:0015768">
    <property type="term" value="P:maltose transport"/>
    <property type="evidence" value="ECO:0007669"/>
    <property type="project" value="TreeGrafter"/>
</dbReference>
<dbReference type="GO" id="GO:1901982">
    <property type="term" value="F:maltose binding"/>
    <property type="evidence" value="ECO:0007669"/>
    <property type="project" value="TreeGrafter"/>
</dbReference>
<dbReference type="EMBL" id="AYYO01000056">
    <property type="protein sequence ID" value="KRM54190.1"/>
    <property type="molecule type" value="Genomic_DNA"/>
</dbReference>
<dbReference type="PROSITE" id="PS51257">
    <property type="entry name" value="PROKAR_LIPOPROTEIN"/>
    <property type="match status" value="1"/>
</dbReference>
<gene>
    <name evidence="5" type="ORF">FC18_GL000408</name>
</gene>
<comment type="similarity">
    <text evidence="1">Belongs to the bacterial solute-binding protein 1 family.</text>
</comment>
<dbReference type="PATRIC" id="fig|1291052.5.peg.418"/>
<dbReference type="SUPFAM" id="SSF53850">
    <property type="entry name" value="Periplasmic binding protein-like II"/>
    <property type="match status" value="1"/>
</dbReference>
<feature type="signal peptide" evidence="4">
    <location>
        <begin position="1"/>
        <end position="21"/>
    </location>
</feature>
<dbReference type="STRING" id="1291052.FC18_GL000408"/>
<evidence type="ECO:0000256" key="3">
    <source>
        <dbReference type="ARBA" id="ARBA00022729"/>
    </source>
</evidence>
<reference evidence="5 6" key="1">
    <citation type="journal article" date="2015" name="Genome Announc.">
        <title>Expanding the biotechnology potential of lactobacilli through comparative genomics of 213 strains and associated genera.</title>
        <authorList>
            <person name="Sun Z."/>
            <person name="Harris H.M."/>
            <person name="McCann A."/>
            <person name="Guo C."/>
            <person name="Argimon S."/>
            <person name="Zhang W."/>
            <person name="Yang X."/>
            <person name="Jeffery I.B."/>
            <person name="Cooney J.C."/>
            <person name="Kagawa T.F."/>
            <person name="Liu W."/>
            <person name="Song Y."/>
            <person name="Salvetti E."/>
            <person name="Wrobel A."/>
            <person name="Rasinkangas P."/>
            <person name="Parkhill J."/>
            <person name="Rea M.C."/>
            <person name="O'Sullivan O."/>
            <person name="Ritari J."/>
            <person name="Douillard F.P."/>
            <person name="Paul Ross R."/>
            <person name="Yang R."/>
            <person name="Briner A.E."/>
            <person name="Felis G.E."/>
            <person name="de Vos W.M."/>
            <person name="Barrangou R."/>
            <person name="Klaenhammer T.R."/>
            <person name="Caufield P.W."/>
            <person name="Cui Y."/>
            <person name="Zhang H."/>
            <person name="O'Toole P.W."/>
        </authorList>
    </citation>
    <scope>NUCLEOTIDE SEQUENCE [LARGE SCALE GENOMIC DNA]</scope>
    <source>
        <strain evidence="5 6">DSM 20505</strain>
    </source>
</reference>
<evidence type="ECO:0000256" key="2">
    <source>
        <dbReference type="ARBA" id="ARBA00022448"/>
    </source>
</evidence>
<evidence type="ECO:0000313" key="5">
    <source>
        <dbReference type="EMBL" id="KRM54190.1"/>
    </source>
</evidence>
<dbReference type="RefSeq" id="WP_056976284.1">
    <property type="nucleotide sequence ID" value="NZ_AYYO01000056.1"/>
</dbReference>
<keyword evidence="6" id="KW-1185">Reference proteome</keyword>
<protein>
    <submittedName>
        <fullName evidence="5">Sugar ABC transporter periplasmic protein</fullName>
    </submittedName>
</protein>
<dbReference type="OrthoDB" id="9766758at2"/>
<name>A0A0R1ZH36_9LACO</name>
<dbReference type="PANTHER" id="PTHR30061">
    <property type="entry name" value="MALTOSE-BINDING PERIPLASMIC PROTEIN"/>
    <property type="match status" value="1"/>
</dbReference>
<dbReference type="GO" id="GO:0042956">
    <property type="term" value="P:maltodextrin transmembrane transport"/>
    <property type="evidence" value="ECO:0007669"/>
    <property type="project" value="TreeGrafter"/>
</dbReference>
<organism evidence="5 6">
    <name type="scientific">Lacticaseibacillus sharpeae JCM 1186 = DSM 20505</name>
    <dbReference type="NCBI Taxonomy" id="1291052"/>
    <lineage>
        <taxon>Bacteria</taxon>
        <taxon>Bacillati</taxon>
        <taxon>Bacillota</taxon>
        <taxon>Bacilli</taxon>
        <taxon>Lactobacillales</taxon>
        <taxon>Lactobacillaceae</taxon>
        <taxon>Lacticaseibacillus</taxon>
    </lineage>
</organism>